<dbReference type="InterPro" id="IPR029432">
    <property type="entry name" value="Gp28/Gp37-like_dom"/>
</dbReference>
<evidence type="ECO:0000313" key="2">
    <source>
        <dbReference type="EMBL" id="CAB4152382.1"/>
    </source>
</evidence>
<name>A0A6J5N151_9CAUD</name>
<protein>
    <submittedName>
        <fullName evidence="2">Siphovirus Gp37-like protein</fullName>
    </submittedName>
</protein>
<evidence type="ECO:0000259" key="1">
    <source>
        <dbReference type="Pfam" id="PF14594"/>
    </source>
</evidence>
<dbReference type="Pfam" id="PF14594">
    <property type="entry name" value="Sipho_Gp37"/>
    <property type="match status" value="1"/>
</dbReference>
<dbReference type="EMBL" id="LR796588">
    <property type="protein sequence ID" value="CAB4152382.1"/>
    <property type="molecule type" value="Genomic_DNA"/>
</dbReference>
<sequence>MQTQDLTVEVRDSALNRLGQILPVDLVGFEAVLRFNNVGNWKLSIPANHALADALSSPGAGILVTAPDGVLISGPMTSTTIERTSDNPSGVLLVEGTDDSIVLGYRLAYPTPTTADVTAQSSAYDKRTGTASTVMRAYVNANIGPSAPAARKITPLILGADPVVGSVVYGSARFDILGELLTGLAAVDGLGFEVVQQDLNLLFRVYQPADKSGTIRMDVQNDTLTSTKFSYSAPGATVAIVGGAGTETSRVFRQVTTTESTAAETAWNQRIETFLDQNNTSVVDELLQAGKEHLAEDGTTKISLEVIPSSDLTMIYGRDWNLGDKVTVVVDQDQLTATVTTVAIRIEESGVFVGATVGNPSGVDYQSRLNKQQSSVSQRINALELKESVVSAVTSIAWADVTGKPTSFTPSAHASTHASGGTDPLVVTSAMIQDGTIVDADINASAAIAVSKLASSSVTVNGTAIALGASGTVSAAPSGSAGGDLTGTYPNPTLAAVATAGDYERVTIDAKGRVTTGVVRRRLYMTKNGAQNITNTTTLTVTPWTEVENVGGFTQTAGVVTVTNAGIYNMTLALTFTNNANGFREAYLVFSGGRAFRAVCPASNLNTQVTTVFLSLNSLPVAAGETITLQARQNAGLGLNLNTGDSTYFAITSA</sequence>
<reference evidence="2" key="1">
    <citation type="submission" date="2020-04" db="EMBL/GenBank/DDBJ databases">
        <authorList>
            <person name="Chiriac C."/>
            <person name="Salcher M."/>
            <person name="Ghai R."/>
            <person name="Kavagutti S V."/>
        </authorList>
    </citation>
    <scope>NUCLEOTIDE SEQUENCE</scope>
</reference>
<gene>
    <name evidence="2" type="ORF">UFOVP609_6</name>
</gene>
<organism evidence="2">
    <name type="scientific">uncultured Caudovirales phage</name>
    <dbReference type="NCBI Taxonomy" id="2100421"/>
    <lineage>
        <taxon>Viruses</taxon>
        <taxon>Duplodnaviria</taxon>
        <taxon>Heunggongvirae</taxon>
        <taxon>Uroviricota</taxon>
        <taxon>Caudoviricetes</taxon>
        <taxon>Peduoviridae</taxon>
        <taxon>Maltschvirus</taxon>
        <taxon>Maltschvirus maltsch</taxon>
    </lineage>
</organism>
<feature type="domain" description="Gp28/Gp37-like" evidence="1">
    <location>
        <begin position="7"/>
        <end position="359"/>
    </location>
</feature>
<accession>A0A6J5N151</accession>
<proteinExistence type="predicted"/>